<dbReference type="STRING" id="1802270.A3C07_01480"/>
<dbReference type="Gene3D" id="3.10.28.10">
    <property type="entry name" value="Homing endonucleases"/>
    <property type="match status" value="1"/>
</dbReference>
<dbReference type="Pfam" id="PF14528">
    <property type="entry name" value="LAGLIDADG_3"/>
    <property type="match status" value="1"/>
</dbReference>
<dbReference type="GO" id="GO:0004519">
    <property type="term" value="F:endonuclease activity"/>
    <property type="evidence" value="ECO:0007669"/>
    <property type="project" value="InterPro"/>
</dbReference>
<feature type="domain" description="Homing endonuclease LAGLIDADG" evidence="1">
    <location>
        <begin position="19"/>
        <end position="94"/>
    </location>
</feature>
<protein>
    <recommendedName>
        <fullName evidence="1">Homing endonuclease LAGLIDADG domain-containing protein</fullName>
    </recommendedName>
</protein>
<organism evidence="2 3">
    <name type="scientific">Candidatus Sungbacteria bacterium RIFCSPHIGHO2_02_FULL_47_11</name>
    <dbReference type="NCBI Taxonomy" id="1802270"/>
    <lineage>
        <taxon>Bacteria</taxon>
        <taxon>Candidatus Sungiibacteriota</taxon>
    </lineage>
</organism>
<evidence type="ECO:0000259" key="1">
    <source>
        <dbReference type="Pfam" id="PF14528"/>
    </source>
</evidence>
<proteinExistence type="predicted"/>
<dbReference type="InterPro" id="IPR004860">
    <property type="entry name" value="LAGLIDADG_dom"/>
</dbReference>
<gene>
    <name evidence="2" type="ORF">A3C07_01480</name>
</gene>
<evidence type="ECO:0000313" key="3">
    <source>
        <dbReference type="Proteomes" id="UP000179023"/>
    </source>
</evidence>
<name>A0A1G2KM28_9BACT</name>
<accession>A0A1G2KM28</accession>
<dbReference type="Proteomes" id="UP000179023">
    <property type="component" value="Unassembled WGS sequence"/>
</dbReference>
<dbReference type="EMBL" id="MHQI01000013">
    <property type="protein sequence ID" value="OHA00503.1"/>
    <property type="molecule type" value="Genomic_DNA"/>
</dbReference>
<dbReference type="SUPFAM" id="SSF55608">
    <property type="entry name" value="Homing endonucleases"/>
    <property type="match status" value="2"/>
</dbReference>
<evidence type="ECO:0000313" key="2">
    <source>
        <dbReference type="EMBL" id="OHA00503.1"/>
    </source>
</evidence>
<comment type="caution">
    <text evidence="2">The sequence shown here is derived from an EMBL/GenBank/DDBJ whole genome shotgun (WGS) entry which is preliminary data.</text>
</comment>
<dbReference type="AlphaFoldDB" id="A0A1G2KM28"/>
<sequence length="222" mass="25872">MGLRGAKPQGKVRLRWSPEFAYAIGLLATDGSLSKDGRHFDFTSKDREQLENFLRCLGLKNKIGTKRSGYGKGKLYTHIQFGDVLFYRFLLNIGLTPAKSKTIGELRIPEKYFFDFLRGAFDGDGTFYSYWDPRWKSSFMFYTVFCSASKRHIDWIRNKLVQKLHIWGHINRDQKKTVYQLKYAKGESLKVLKKMYCGRKNIYLTRKRLKIGKALAIVGKEL</sequence>
<dbReference type="InterPro" id="IPR027434">
    <property type="entry name" value="Homing_endonucl"/>
</dbReference>
<reference evidence="2 3" key="1">
    <citation type="journal article" date="2016" name="Nat. Commun.">
        <title>Thousands of microbial genomes shed light on interconnected biogeochemical processes in an aquifer system.</title>
        <authorList>
            <person name="Anantharaman K."/>
            <person name="Brown C.T."/>
            <person name="Hug L.A."/>
            <person name="Sharon I."/>
            <person name="Castelle C.J."/>
            <person name="Probst A.J."/>
            <person name="Thomas B.C."/>
            <person name="Singh A."/>
            <person name="Wilkins M.J."/>
            <person name="Karaoz U."/>
            <person name="Brodie E.L."/>
            <person name="Williams K.H."/>
            <person name="Hubbard S.S."/>
            <person name="Banfield J.F."/>
        </authorList>
    </citation>
    <scope>NUCLEOTIDE SEQUENCE [LARGE SCALE GENOMIC DNA]</scope>
</reference>